<evidence type="ECO:0000313" key="3">
    <source>
        <dbReference type="Proteomes" id="UP000094412"/>
    </source>
</evidence>
<name>A0A1C2DSX6_9HYPH</name>
<dbReference type="STRING" id="1566387.QV13_12810"/>
<evidence type="ECO:0000313" key="2">
    <source>
        <dbReference type="EMBL" id="OCX17872.1"/>
    </source>
</evidence>
<comment type="caution">
    <text evidence="2">The sequence shown here is derived from an EMBL/GenBank/DDBJ whole genome shotgun (WGS) entry which is preliminary data.</text>
</comment>
<dbReference type="InterPro" id="IPR011083">
    <property type="entry name" value="Phage_tail_collar_dom"/>
</dbReference>
<protein>
    <recommendedName>
        <fullName evidence="1">Phage tail collar domain-containing protein</fullName>
    </recommendedName>
</protein>
<dbReference type="EMBL" id="MDEO01000032">
    <property type="protein sequence ID" value="OCX17872.1"/>
    <property type="molecule type" value="Genomic_DNA"/>
</dbReference>
<dbReference type="Proteomes" id="UP000094412">
    <property type="component" value="Unassembled WGS sequence"/>
</dbReference>
<evidence type="ECO:0000259" key="1">
    <source>
        <dbReference type="Pfam" id="PF07484"/>
    </source>
</evidence>
<sequence>MGLVADFAGSIAPDGWLLCYGQAVSRTAYAALFAAIGTTYGTGDGTTTFNVPDLRGRAVAGRDNMGGTAAGRLASISGLGSVGGSESVSLTAAQLPANIPNDAATTTATSIGAGSQLYGGQALSPAPASPPNIANVPYNATPITAVSTSTTVVMINPGGGSAHNNVQPTMALNKIIKATY</sequence>
<dbReference type="Pfam" id="PF07484">
    <property type="entry name" value="Collar"/>
    <property type="match status" value="1"/>
</dbReference>
<dbReference type="SUPFAM" id="SSF88874">
    <property type="entry name" value="Receptor-binding domain of short tail fibre protein gp12"/>
    <property type="match status" value="1"/>
</dbReference>
<keyword evidence="3" id="KW-1185">Reference proteome</keyword>
<dbReference type="Gene3D" id="3.90.1340.10">
    <property type="entry name" value="Phage tail collar domain"/>
    <property type="match status" value="1"/>
</dbReference>
<dbReference type="AlphaFoldDB" id="A0A1C2DSX6"/>
<dbReference type="InterPro" id="IPR037053">
    <property type="entry name" value="Phage_tail_collar_dom_sf"/>
</dbReference>
<feature type="domain" description="Phage tail collar" evidence="1">
    <location>
        <begin position="3"/>
        <end position="58"/>
    </location>
</feature>
<accession>A0A1C2DSX6</accession>
<gene>
    <name evidence="2" type="ORF">QV13_12810</name>
</gene>
<reference evidence="2 3" key="1">
    <citation type="submission" date="2016-08" db="EMBL/GenBank/DDBJ databases">
        <title>Whole genome sequence of Mesorhizobium sp. strain UASWS1009 isolated from industrial sewage.</title>
        <authorList>
            <person name="Crovadore J."/>
            <person name="Calmin G."/>
            <person name="Chablais R."/>
            <person name="Cochard B."/>
            <person name="Lefort F."/>
        </authorList>
    </citation>
    <scope>NUCLEOTIDE SEQUENCE [LARGE SCALE GENOMIC DNA]</scope>
    <source>
        <strain evidence="2 3">UASWS1009</strain>
    </source>
</reference>
<organism evidence="2 3">
    <name type="scientific">Mesorhizobium hungaricum</name>
    <dbReference type="NCBI Taxonomy" id="1566387"/>
    <lineage>
        <taxon>Bacteria</taxon>
        <taxon>Pseudomonadati</taxon>
        <taxon>Pseudomonadota</taxon>
        <taxon>Alphaproteobacteria</taxon>
        <taxon>Hyphomicrobiales</taxon>
        <taxon>Phyllobacteriaceae</taxon>
        <taxon>Mesorhizobium</taxon>
    </lineage>
</organism>
<proteinExistence type="predicted"/>